<dbReference type="EMBL" id="MN079240">
    <property type="protein sequence ID" value="QEA07390.1"/>
    <property type="molecule type" value="Genomic_DNA"/>
</dbReference>
<evidence type="ECO:0000313" key="4">
    <source>
        <dbReference type="EMBL" id="QEA07390.1"/>
    </source>
</evidence>
<keyword evidence="2" id="KW-0520">NAD</keyword>
<evidence type="ECO:0000256" key="2">
    <source>
        <dbReference type="ARBA" id="ARBA00023027"/>
    </source>
</evidence>
<proteinExistence type="predicted"/>
<dbReference type="InterPro" id="IPR036291">
    <property type="entry name" value="NAD(P)-bd_dom_sf"/>
</dbReference>
<dbReference type="GO" id="GO:0051287">
    <property type="term" value="F:NAD binding"/>
    <property type="evidence" value="ECO:0007669"/>
    <property type="project" value="InterPro"/>
</dbReference>
<sequence>MGIAGLGSIGQHIAGTANHFGLDVIGYKRRASDVPGVRRVYAGDEWGEFLEGLDYLVLTLPDTPETHHLVDAEALKRLPARAWVVNVGRGPLIDSEALAEALRDGHIAGAVLDVFETEPLPADSPLWDLENCYVTPHVAAESFPEDIVEIFRRNYARYRDGEALDYVIDFARGY</sequence>
<dbReference type="PANTHER" id="PTHR43333">
    <property type="entry name" value="2-HACID_DH_C DOMAIN-CONTAINING PROTEIN"/>
    <property type="match status" value="1"/>
</dbReference>
<gene>
    <name evidence="4" type="primary">ghrA_2</name>
    <name evidence="4" type="ORF">KBTEX_03740</name>
</gene>
<dbReference type="Gene3D" id="3.40.50.720">
    <property type="entry name" value="NAD(P)-binding Rossmann-like Domain"/>
    <property type="match status" value="2"/>
</dbReference>
<feature type="domain" description="D-isomer specific 2-hydroxyacid dehydrogenase NAD-binding" evidence="3">
    <location>
        <begin position="1"/>
        <end position="139"/>
    </location>
</feature>
<name>A0A5B8REU2_9ZZZZ</name>
<dbReference type="Pfam" id="PF02826">
    <property type="entry name" value="2-Hacid_dh_C"/>
    <property type="match status" value="1"/>
</dbReference>
<dbReference type="InterPro" id="IPR006140">
    <property type="entry name" value="D-isomer_DH_NAD-bd"/>
</dbReference>
<keyword evidence="1 4" id="KW-0560">Oxidoreductase</keyword>
<protein>
    <submittedName>
        <fullName evidence="4">Glyoxylate/hydroxypyruvate reductase A</fullName>
        <ecNumber evidence="4">1.1.1.79</ecNumber>
    </submittedName>
</protein>
<accession>A0A5B8REU2</accession>
<dbReference type="SUPFAM" id="SSF51735">
    <property type="entry name" value="NAD(P)-binding Rossmann-fold domains"/>
    <property type="match status" value="1"/>
</dbReference>
<organism evidence="4">
    <name type="scientific">uncultured organism</name>
    <dbReference type="NCBI Taxonomy" id="155900"/>
    <lineage>
        <taxon>unclassified sequences</taxon>
        <taxon>environmental samples</taxon>
    </lineage>
</organism>
<dbReference type="EC" id="1.1.1.79" evidence="4"/>
<reference evidence="4" key="1">
    <citation type="submission" date="2019-06" db="EMBL/GenBank/DDBJ databases">
        <authorList>
            <person name="Murdoch R.W."/>
            <person name="Fathepure B."/>
        </authorList>
    </citation>
    <scope>NUCLEOTIDE SEQUENCE</scope>
</reference>
<dbReference type="PANTHER" id="PTHR43333:SF1">
    <property type="entry name" value="D-ISOMER SPECIFIC 2-HYDROXYACID DEHYDROGENASE NAD-BINDING DOMAIN-CONTAINING PROTEIN"/>
    <property type="match status" value="1"/>
</dbReference>
<dbReference type="AlphaFoldDB" id="A0A5B8REU2"/>
<evidence type="ECO:0000259" key="3">
    <source>
        <dbReference type="Pfam" id="PF02826"/>
    </source>
</evidence>
<dbReference type="GO" id="GO:0030267">
    <property type="term" value="F:glyoxylate reductase (NADPH) activity"/>
    <property type="evidence" value="ECO:0007669"/>
    <property type="project" value="UniProtKB-EC"/>
</dbReference>
<evidence type="ECO:0000256" key="1">
    <source>
        <dbReference type="ARBA" id="ARBA00023002"/>
    </source>
</evidence>
<keyword evidence="4" id="KW-0670">Pyruvate</keyword>